<sequence>MRVSALLIGLFGSAVLAFPTQGSEYGRPNKPAVVGRVCTGTGLTGHCTPLNMTTPNVCEFAMDIDPSHPAPLRMTQSLEITARQPCAFFACEACINPPGIHSMFVQGPARVANLPDVMVDTIKAYICGENASVFGPGANVTAGTVIVSDKINRVTSRDERVEAVKADDPEHPENPFVGAVLYRDPDLVGNSAPRDFISIASDGFCVNMSNLFASWDGEASSLVVYKGKKCHFYTEYDCPKTPKTPHFELGYKDKHEEIRKLDKEYDDKIHSVRCTNFV</sequence>
<evidence type="ECO:0000313" key="3">
    <source>
        <dbReference type="Proteomes" id="UP000193144"/>
    </source>
</evidence>
<dbReference type="Proteomes" id="UP000193144">
    <property type="component" value="Unassembled WGS sequence"/>
</dbReference>
<comment type="caution">
    <text evidence="2">The sequence shown here is derived from an EMBL/GenBank/DDBJ whole genome shotgun (WGS) entry which is preliminary data.</text>
</comment>
<proteinExistence type="predicted"/>
<accession>A0A1Y1ZAQ0</accession>
<feature type="signal peptide" evidence="1">
    <location>
        <begin position="1"/>
        <end position="17"/>
    </location>
</feature>
<evidence type="ECO:0000256" key="1">
    <source>
        <dbReference type="SAM" id="SignalP"/>
    </source>
</evidence>
<gene>
    <name evidence="2" type="ORF">BCR34DRAFT_20437</name>
</gene>
<feature type="chain" id="PRO_5012869787" evidence="1">
    <location>
        <begin position="18"/>
        <end position="278"/>
    </location>
</feature>
<dbReference type="AlphaFoldDB" id="A0A1Y1ZAQ0"/>
<protein>
    <submittedName>
        <fullName evidence="2">Uncharacterized protein</fullName>
    </submittedName>
</protein>
<reference evidence="2 3" key="1">
    <citation type="submission" date="2016-07" db="EMBL/GenBank/DDBJ databases">
        <title>Pervasive Adenine N6-methylation of Active Genes in Fungi.</title>
        <authorList>
            <consortium name="DOE Joint Genome Institute"/>
            <person name="Mondo S.J."/>
            <person name="Dannebaum R.O."/>
            <person name="Kuo R.C."/>
            <person name="Labutti K."/>
            <person name="Haridas S."/>
            <person name="Kuo A."/>
            <person name="Salamov A."/>
            <person name="Ahrendt S.R."/>
            <person name="Lipzen A."/>
            <person name="Sullivan W."/>
            <person name="Andreopoulos W.B."/>
            <person name="Clum A."/>
            <person name="Lindquist E."/>
            <person name="Daum C."/>
            <person name="Ramamoorthy G.K."/>
            <person name="Gryganskyi A."/>
            <person name="Culley D."/>
            <person name="Magnuson J.K."/>
            <person name="James T.Y."/>
            <person name="O'Malley M.A."/>
            <person name="Stajich J.E."/>
            <person name="Spatafora J.W."/>
            <person name="Visel A."/>
            <person name="Grigoriev I.V."/>
        </authorList>
    </citation>
    <scope>NUCLEOTIDE SEQUENCE [LARGE SCALE GENOMIC DNA]</scope>
    <source>
        <strain evidence="2 3">CBS 115471</strain>
    </source>
</reference>
<name>A0A1Y1ZAQ0_9PLEO</name>
<evidence type="ECO:0000313" key="2">
    <source>
        <dbReference type="EMBL" id="ORY07393.1"/>
    </source>
</evidence>
<dbReference type="EMBL" id="MCFA01000109">
    <property type="protein sequence ID" value="ORY07393.1"/>
    <property type="molecule type" value="Genomic_DNA"/>
</dbReference>
<dbReference type="OrthoDB" id="3786098at2759"/>
<keyword evidence="3" id="KW-1185">Reference proteome</keyword>
<keyword evidence="1" id="KW-0732">Signal</keyword>
<organism evidence="2 3">
    <name type="scientific">Clohesyomyces aquaticus</name>
    <dbReference type="NCBI Taxonomy" id="1231657"/>
    <lineage>
        <taxon>Eukaryota</taxon>
        <taxon>Fungi</taxon>
        <taxon>Dikarya</taxon>
        <taxon>Ascomycota</taxon>
        <taxon>Pezizomycotina</taxon>
        <taxon>Dothideomycetes</taxon>
        <taxon>Pleosporomycetidae</taxon>
        <taxon>Pleosporales</taxon>
        <taxon>Lindgomycetaceae</taxon>
        <taxon>Clohesyomyces</taxon>
    </lineage>
</organism>